<dbReference type="InterPro" id="IPR005482">
    <property type="entry name" value="Biotin_COase_C"/>
</dbReference>
<feature type="domain" description="ATP-grasp" evidence="7">
    <location>
        <begin position="124"/>
        <end position="324"/>
    </location>
</feature>
<accession>A0A068S1C6</accession>
<evidence type="ECO:0000256" key="5">
    <source>
        <dbReference type="ARBA" id="ARBA00023267"/>
    </source>
</evidence>
<keyword evidence="10" id="KW-1185">Reference proteome</keyword>
<dbReference type="PANTHER" id="PTHR18866:SF127">
    <property type="match status" value="1"/>
</dbReference>
<gene>
    <name evidence="9" type="ORF">LCOR_07268.1</name>
</gene>
<dbReference type="PROSITE" id="PS50975">
    <property type="entry name" value="ATP_GRASP"/>
    <property type="match status" value="1"/>
</dbReference>
<dbReference type="InterPro" id="IPR011764">
    <property type="entry name" value="Biotin_carboxylation_dom"/>
</dbReference>
<feature type="domain" description="Biotin carboxylation" evidence="8">
    <location>
        <begin position="5"/>
        <end position="456"/>
    </location>
</feature>
<dbReference type="OrthoDB" id="196847at2759"/>
<keyword evidence="2" id="KW-0436">Ligase</keyword>
<dbReference type="InterPro" id="IPR000089">
    <property type="entry name" value="Biotin_lipoyl"/>
</dbReference>
<dbReference type="FunFam" id="3.40.50.20:FF:000010">
    <property type="entry name" value="Propionyl-CoA carboxylase subunit alpha"/>
    <property type="match status" value="1"/>
</dbReference>
<dbReference type="InterPro" id="IPR005479">
    <property type="entry name" value="CPAse_ATP-bd"/>
</dbReference>
<dbReference type="Pfam" id="PF00289">
    <property type="entry name" value="Biotin_carb_N"/>
    <property type="match status" value="1"/>
</dbReference>
<evidence type="ECO:0000256" key="4">
    <source>
        <dbReference type="ARBA" id="ARBA00022840"/>
    </source>
</evidence>
<sequence length="700" mass="78250">MAPQVINKVLIANRGEIACRVIRTCRRMGIATVAVYSDSDENAPFVRLADEAYHLGPSVAAESYLDGEKIIALTKRSGADSIHPGYGFLSENADFAQKVLEAGINFIGPTPDSIRAIGDKSAAKNFIKTHAPTIPLIPGYNGDDQSVERLEQEAKRIEFPVLLKASAGGGGRGMRAVYDTSKLREEIEAAKGESLRSFGSDKLLIEKYFESIRHVEIQVFGDKYGNVYHINERDCSVQRRHQKVVEETPSPAVDPELRKAMTGAAVELCRKLGYLGAGTAEFILDEKTKKFYFLELNTRLQVEHPITECISGLDLVELQLLVAQGVNLKELGILDNIPFKGHAIEVRLCAEDPDNEFSPRTGLIRKWSPATGLPGVRFDTGVEDGSEITVYYDSMIAKIIVHAPTREEAVRRMSAALARTVILGVTTNQKFLLSIMNNARFQSGTFDTNFIPLEREQLFPKRQLADVQGSVVAATLFQWIVQKSQRVHLRNIQPNWRNVKWRVPSKKYTVNNQEQVEIHYNYQGQQQKSHQFQIKLSEEKNEGPGLQVVLYDAQYGTAVPGPEGVQGCAGLVRCSIDGSQRYFYVAEHIHDINEKIYFVHDFVQGYPVELAKFDRLQTSDAQAEDDRVTPYTSSMPCRILKILAPSGTVVKKNDPLLSIESMKTEVKLLSRHEGVVTMRVEENQLVDARVLLCQVDEVKK</sequence>
<dbReference type="SUPFAM" id="SSF51230">
    <property type="entry name" value="Single hybrid motif"/>
    <property type="match status" value="1"/>
</dbReference>
<dbReference type="PANTHER" id="PTHR18866">
    <property type="entry name" value="CARBOXYLASE:PYRUVATE/ACETYL-COA/PROPIONYL-COA CARBOXYLASE"/>
    <property type="match status" value="1"/>
</dbReference>
<dbReference type="Pfam" id="PF02786">
    <property type="entry name" value="CPSase_L_D2"/>
    <property type="match status" value="1"/>
</dbReference>
<dbReference type="AlphaFoldDB" id="A0A068S1C6"/>
<dbReference type="CDD" id="cd06850">
    <property type="entry name" value="biotinyl_domain"/>
    <property type="match status" value="1"/>
</dbReference>
<dbReference type="FunFam" id="3.30.470.20:FF:000028">
    <property type="entry name" value="Methylcrotonoyl-CoA carboxylase subunit alpha, mitochondrial"/>
    <property type="match status" value="1"/>
</dbReference>
<dbReference type="InterPro" id="IPR011761">
    <property type="entry name" value="ATP-grasp"/>
</dbReference>
<reference evidence="9" key="1">
    <citation type="submission" date="2013-08" db="EMBL/GenBank/DDBJ databases">
        <title>Gene expansion shapes genome architecture in the human pathogen Lichtheimia corymbifera: an evolutionary genomics analysis in the ancient terrestrial Mucorales (Mucoromycotina).</title>
        <authorList>
            <person name="Schwartze V.U."/>
            <person name="Winter S."/>
            <person name="Shelest E."/>
            <person name="Marcet-Houben M."/>
            <person name="Horn F."/>
            <person name="Wehner S."/>
            <person name="Hoffmann K."/>
            <person name="Riege K."/>
            <person name="Sammeth M."/>
            <person name="Nowrousian M."/>
            <person name="Valiante V."/>
            <person name="Linde J."/>
            <person name="Jacobsen I.D."/>
            <person name="Marz M."/>
            <person name="Brakhage A.A."/>
            <person name="Gabaldon T."/>
            <person name="Bocker S."/>
            <person name="Voigt K."/>
        </authorList>
    </citation>
    <scope>NUCLEOTIDE SEQUENCE [LARGE SCALE GENOMIC DNA]</scope>
    <source>
        <strain evidence="9">FSU 9682</strain>
    </source>
</reference>
<dbReference type="InterPro" id="IPR016185">
    <property type="entry name" value="PreATP-grasp_dom_sf"/>
</dbReference>
<dbReference type="EMBL" id="CBTN010000035">
    <property type="protein sequence ID" value="CDH56193.1"/>
    <property type="molecule type" value="Genomic_DNA"/>
</dbReference>
<dbReference type="Pfam" id="PF02785">
    <property type="entry name" value="Biotin_carb_C"/>
    <property type="match status" value="1"/>
</dbReference>
<dbReference type="PROSITE" id="PS00867">
    <property type="entry name" value="CPSASE_2"/>
    <property type="match status" value="1"/>
</dbReference>
<dbReference type="SMART" id="SM00878">
    <property type="entry name" value="Biotin_carb_C"/>
    <property type="match status" value="1"/>
</dbReference>
<dbReference type="PROSITE" id="PS00866">
    <property type="entry name" value="CPSASE_1"/>
    <property type="match status" value="1"/>
</dbReference>
<dbReference type="InterPro" id="IPR011054">
    <property type="entry name" value="Rudment_hybrid_motif"/>
</dbReference>
<dbReference type="PROSITE" id="PS50979">
    <property type="entry name" value="BC"/>
    <property type="match status" value="1"/>
</dbReference>
<dbReference type="GO" id="GO:0016874">
    <property type="term" value="F:ligase activity"/>
    <property type="evidence" value="ECO:0007669"/>
    <property type="project" value="UniProtKB-KW"/>
</dbReference>
<dbReference type="InterPro" id="IPR005481">
    <property type="entry name" value="BC-like_N"/>
</dbReference>
<evidence type="ECO:0000256" key="2">
    <source>
        <dbReference type="ARBA" id="ARBA00022598"/>
    </source>
</evidence>
<evidence type="ECO:0000256" key="1">
    <source>
        <dbReference type="ARBA" id="ARBA00001953"/>
    </source>
</evidence>
<dbReference type="GO" id="GO:0005524">
    <property type="term" value="F:ATP binding"/>
    <property type="evidence" value="ECO:0007669"/>
    <property type="project" value="UniProtKB-UniRule"/>
</dbReference>
<dbReference type="InterPro" id="IPR011053">
    <property type="entry name" value="Single_hybrid_motif"/>
</dbReference>
<dbReference type="Pfam" id="PF00364">
    <property type="entry name" value="Biotin_lipoyl"/>
    <property type="match status" value="1"/>
</dbReference>
<evidence type="ECO:0000256" key="6">
    <source>
        <dbReference type="PROSITE-ProRule" id="PRU00409"/>
    </source>
</evidence>
<dbReference type="Gene3D" id="3.30.470.20">
    <property type="entry name" value="ATP-grasp fold, B domain"/>
    <property type="match status" value="1"/>
</dbReference>
<dbReference type="GO" id="GO:0046872">
    <property type="term" value="F:metal ion binding"/>
    <property type="evidence" value="ECO:0007669"/>
    <property type="project" value="InterPro"/>
</dbReference>
<dbReference type="InterPro" id="IPR050856">
    <property type="entry name" value="Biotin_carboxylase_complex"/>
</dbReference>
<keyword evidence="4 6" id="KW-0067">ATP-binding</keyword>
<name>A0A068S1C6_9FUNG</name>
<dbReference type="SUPFAM" id="SSF52440">
    <property type="entry name" value="PreATP-grasp domain"/>
    <property type="match status" value="1"/>
</dbReference>
<evidence type="ECO:0000313" key="10">
    <source>
        <dbReference type="Proteomes" id="UP000027586"/>
    </source>
</evidence>
<dbReference type="Gene3D" id="2.40.50.100">
    <property type="match status" value="1"/>
</dbReference>
<dbReference type="SUPFAM" id="SSF56059">
    <property type="entry name" value="Glutathione synthetase ATP-binding domain-like"/>
    <property type="match status" value="1"/>
</dbReference>
<evidence type="ECO:0000313" key="9">
    <source>
        <dbReference type="EMBL" id="CDH56193.1"/>
    </source>
</evidence>
<comment type="caution">
    <text evidence="9">The sequence shown here is derived from an EMBL/GenBank/DDBJ whole genome shotgun (WGS) entry which is preliminary data.</text>
</comment>
<dbReference type="STRING" id="1263082.A0A068S1C6"/>
<evidence type="ECO:0000259" key="7">
    <source>
        <dbReference type="PROSITE" id="PS50975"/>
    </source>
</evidence>
<organism evidence="9 10">
    <name type="scientific">Lichtheimia corymbifera JMRC:FSU:9682</name>
    <dbReference type="NCBI Taxonomy" id="1263082"/>
    <lineage>
        <taxon>Eukaryota</taxon>
        <taxon>Fungi</taxon>
        <taxon>Fungi incertae sedis</taxon>
        <taxon>Mucoromycota</taxon>
        <taxon>Mucoromycotina</taxon>
        <taxon>Mucoromycetes</taxon>
        <taxon>Mucorales</taxon>
        <taxon>Lichtheimiaceae</taxon>
        <taxon>Lichtheimia</taxon>
    </lineage>
</organism>
<dbReference type="SUPFAM" id="SSF51246">
    <property type="entry name" value="Rudiment single hybrid motif"/>
    <property type="match status" value="1"/>
</dbReference>
<keyword evidence="5" id="KW-0092">Biotin</keyword>
<dbReference type="Proteomes" id="UP000027586">
    <property type="component" value="Unassembled WGS sequence"/>
</dbReference>
<proteinExistence type="predicted"/>
<comment type="cofactor">
    <cofactor evidence="1">
        <name>biotin</name>
        <dbReference type="ChEBI" id="CHEBI:57586"/>
    </cofactor>
</comment>
<evidence type="ECO:0000256" key="3">
    <source>
        <dbReference type="ARBA" id="ARBA00022741"/>
    </source>
</evidence>
<evidence type="ECO:0000259" key="8">
    <source>
        <dbReference type="PROSITE" id="PS50979"/>
    </source>
</evidence>
<protein>
    <submittedName>
        <fullName evidence="9">Carbamoyl-phosphate synthase subunit l</fullName>
    </submittedName>
</protein>
<keyword evidence="3 6" id="KW-0547">Nucleotide-binding</keyword>
<dbReference type="VEuPathDB" id="FungiDB:LCOR_07268.1"/>